<accession>A0AAE2D3B2</accession>
<comment type="caution">
    <text evidence="2">The sequence shown here is derived from an EMBL/GenBank/DDBJ whole genome shotgun (WGS) entry which is preliminary data.</text>
</comment>
<keyword evidence="3" id="KW-1185">Reference proteome</keyword>
<feature type="coiled-coil region" evidence="1">
    <location>
        <begin position="118"/>
        <end position="145"/>
    </location>
</feature>
<name>A0AAE2D3B2_SCHME</name>
<organism evidence="2 3">
    <name type="scientific">Schistosoma mekongi</name>
    <name type="common">Parasitic worm</name>
    <dbReference type="NCBI Taxonomy" id="38744"/>
    <lineage>
        <taxon>Eukaryota</taxon>
        <taxon>Metazoa</taxon>
        <taxon>Spiralia</taxon>
        <taxon>Lophotrochozoa</taxon>
        <taxon>Platyhelminthes</taxon>
        <taxon>Trematoda</taxon>
        <taxon>Digenea</taxon>
        <taxon>Strigeidida</taxon>
        <taxon>Schistosomatoidea</taxon>
        <taxon>Schistosomatidae</taxon>
        <taxon>Schistosoma</taxon>
    </lineage>
</organism>
<keyword evidence="1" id="KW-0175">Coiled coil</keyword>
<feature type="coiled-coil region" evidence="1">
    <location>
        <begin position="58"/>
        <end position="85"/>
    </location>
</feature>
<reference evidence="2" key="1">
    <citation type="submission" date="2022-04" db="EMBL/GenBank/DDBJ databases">
        <authorList>
            <person name="Xu L."/>
            <person name="Lv Z."/>
        </authorList>
    </citation>
    <scope>NUCLEOTIDE SEQUENCE</scope>
    <source>
        <strain evidence="2">LV_2022a</strain>
    </source>
</reference>
<evidence type="ECO:0000313" key="3">
    <source>
        <dbReference type="Proteomes" id="UP001292079"/>
    </source>
</evidence>
<feature type="coiled-coil region" evidence="1">
    <location>
        <begin position="340"/>
        <end position="374"/>
    </location>
</feature>
<dbReference type="Proteomes" id="UP001292079">
    <property type="component" value="Unassembled WGS sequence"/>
</dbReference>
<dbReference type="EMBL" id="JALJAT010000005">
    <property type="protein sequence ID" value="KAK4469943.1"/>
    <property type="molecule type" value="Genomic_DNA"/>
</dbReference>
<proteinExistence type="predicted"/>
<sequence>MKAQNKSFGYTSAIKKRDPILNGEEVDILKLKISNLKKIKDDQSMQINQLSSLKTNDDKQLLLQNAQLQAKCQELDKQLSYYKENLSTEGDKIQSRNLNQLTMCSEIKSKNIELQALCSTQKNQLSILTEEVNNLRIELENQRQTTIESTKRQISAELQVEKLLHSTRNELFTLRMEAQAQRLEIDKQRDESMKNSKAMEHELNLLSSRLTFTNLFPYQHIEQLNNHVDNNNEDDDKIQYRIQLLRDYYMMHINEFKNKVTSIIDRLNLEVNQMRTFKIYANSLVENINPKESQQKSLILNDPNIYKISKHLDLNNAARNQIRHYVEESRKKKRALCLRIVLMKRKINFLECEIEKLRKENNNLRSNVSTSEYELICTAYKDLYRRHQEYERIILDSDNQKFLIQSYQHTY</sequence>
<evidence type="ECO:0000313" key="2">
    <source>
        <dbReference type="EMBL" id="KAK4469943.1"/>
    </source>
</evidence>
<reference evidence="2" key="2">
    <citation type="journal article" date="2023" name="Infect Dis Poverty">
        <title>Chromosome-scale genome of the human blood fluke Schistosoma mekongi and its implications for public health.</title>
        <authorList>
            <person name="Zhou M."/>
            <person name="Xu L."/>
            <person name="Xu D."/>
            <person name="Chen W."/>
            <person name="Khan J."/>
            <person name="Hu Y."/>
            <person name="Huang H."/>
            <person name="Wei H."/>
            <person name="Zhang Y."/>
            <person name="Chusongsang P."/>
            <person name="Tanasarnprasert K."/>
            <person name="Hu X."/>
            <person name="Limpanont Y."/>
            <person name="Lv Z."/>
        </authorList>
    </citation>
    <scope>NUCLEOTIDE SEQUENCE</scope>
    <source>
        <strain evidence="2">LV_2022a</strain>
    </source>
</reference>
<protein>
    <submittedName>
        <fullName evidence="2">Uncharacterized protein</fullName>
    </submittedName>
</protein>
<gene>
    <name evidence="2" type="ORF">MN116_007443</name>
</gene>
<dbReference type="AlphaFoldDB" id="A0AAE2D3B2"/>
<evidence type="ECO:0000256" key="1">
    <source>
        <dbReference type="SAM" id="Coils"/>
    </source>
</evidence>